<evidence type="ECO:0000313" key="2">
    <source>
        <dbReference type="Proteomes" id="UP000295509"/>
    </source>
</evidence>
<dbReference type="AlphaFoldDB" id="A0A4R8M373"/>
<gene>
    <name evidence="1" type="ORF">BX592_102181</name>
</gene>
<reference evidence="1 2" key="1">
    <citation type="submission" date="2019-03" db="EMBL/GenBank/DDBJ databases">
        <title>Genomic Encyclopedia of Type Strains, Phase III (KMG-III): the genomes of soil and plant-associated and newly described type strains.</title>
        <authorList>
            <person name="Whitman W."/>
        </authorList>
    </citation>
    <scope>NUCLEOTIDE SEQUENCE [LARGE SCALE GENOMIC DNA]</scope>
    <source>
        <strain evidence="1 2">LMG 29544</strain>
    </source>
</reference>
<dbReference type="Proteomes" id="UP000295509">
    <property type="component" value="Unassembled WGS sequence"/>
</dbReference>
<name>A0A4R8M373_9BURK</name>
<dbReference type="EMBL" id="SORE01000002">
    <property type="protein sequence ID" value="TDY54034.1"/>
    <property type="molecule type" value="Genomic_DNA"/>
</dbReference>
<organism evidence="1 2">
    <name type="scientific">Paraburkholderia rhizosphaerae</name>
    <dbReference type="NCBI Taxonomy" id="480658"/>
    <lineage>
        <taxon>Bacteria</taxon>
        <taxon>Pseudomonadati</taxon>
        <taxon>Pseudomonadota</taxon>
        <taxon>Betaproteobacteria</taxon>
        <taxon>Burkholderiales</taxon>
        <taxon>Burkholderiaceae</taxon>
        <taxon>Paraburkholderia</taxon>
    </lineage>
</organism>
<evidence type="ECO:0000313" key="1">
    <source>
        <dbReference type="EMBL" id="TDY54034.1"/>
    </source>
</evidence>
<proteinExistence type="predicted"/>
<accession>A0A4R8M373</accession>
<comment type="caution">
    <text evidence="1">The sequence shown here is derived from an EMBL/GenBank/DDBJ whole genome shotgun (WGS) entry which is preliminary data.</text>
</comment>
<protein>
    <submittedName>
        <fullName evidence="1">Uncharacterized protein</fullName>
    </submittedName>
</protein>
<keyword evidence="2" id="KW-1185">Reference proteome</keyword>
<sequence>MIGRISIAPCGRVALGLTRVTALRQLDELLRRIPVEADALLAAVNAQNAAMLAERPHLAATFGGEMRCLRAICHVVIREMVERLLK</sequence>